<dbReference type="AlphaFoldDB" id="A0A650EMA4"/>
<evidence type="ECO:0000313" key="1">
    <source>
        <dbReference type="EMBL" id="QGT50967.1"/>
    </source>
</evidence>
<name>A0A650EMA4_9FIRM</name>
<protein>
    <submittedName>
        <fullName evidence="1">Uncharacterized protein</fullName>
    </submittedName>
</protein>
<gene>
    <name evidence="1" type="ORF">Firmicute1046_0430</name>
</gene>
<sequence>MVKAIKVRRGGYFGKIKNAISLSQRGAPAPHQNDFDFLKCGKNAPYFGKNKWERNKISVYLARRNKTH</sequence>
<organism evidence="1">
    <name type="scientific">uncultured Bacillota bacterium</name>
    <dbReference type="NCBI Taxonomy" id="344338"/>
    <lineage>
        <taxon>Bacteria</taxon>
        <taxon>Bacillati</taxon>
        <taxon>Bacillota</taxon>
        <taxon>environmental samples</taxon>
    </lineage>
</organism>
<dbReference type="EMBL" id="MN577573">
    <property type="protein sequence ID" value="QGT50967.1"/>
    <property type="molecule type" value="Genomic_DNA"/>
</dbReference>
<proteinExistence type="predicted"/>
<reference evidence="1" key="1">
    <citation type="journal article" date="2020" name="J. ISSAAS">
        <title>Lactobacilli and other gastrointestinal microbiota of Peromyscus leucopus, reservoir host for agents of Lyme disease and other zoonoses in North America.</title>
        <authorList>
            <person name="Milovic A."/>
            <person name="Bassam K."/>
            <person name="Shao H."/>
            <person name="Chatzistamou I."/>
            <person name="Tufts D.M."/>
            <person name="Diuk-Wasser M."/>
            <person name="Barbour A.G."/>
        </authorList>
    </citation>
    <scope>NUCLEOTIDE SEQUENCE</scope>
    <source>
        <strain evidence="1">LL40</strain>
    </source>
</reference>
<accession>A0A650EMA4</accession>